<reference evidence="2" key="1">
    <citation type="journal article" date="2013" name="Genetics">
        <title>The draft genome and transcriptome of Panagrellus redivivus are shaped by the harsh demands of a free-living lifestyle.</title>
        <authorList>
            <person name="Srinivasan J."/>
            <person name="Dillman A.R."/>
            <person name="Macchietto M.G."/>
            <person name="Heikkinen L."/>
            <person name="Lakso M."/>
            <person name="Fracchia K.M."/>
            <person name="Antoshechkin I."/>
            <person name="Mortazavi A."/>
            <person name="Wong G."/>
            <person name="Sternberg P.W."/>
        </authorList>
    </citation>
    <scope>NUCLEOTIDE SEQUENCE [LARGE SCALE GENOMIC DNA]</scope>
    <source>
        <strain evidence="2">MT8872</strain>
    </source>
</reference>
<keyword evidence="2" id="KW-1185">Reference proteome</keyword>
<dbReference type="AlphaFoldDB" id="A0A7E4VRF1"/>
<dbReference type="WBParaSite" id="Pan_g24168.t1">
    <property type="protein sequence ID" value="Pan_g24168.t1"/>
    <property type="gene ID" value="Pan_g24168"/>
</dbReference>
<feature type="signal peptide" evidence="1">
    <location>
        <begin position="1"/>
        <end position="32"/>
    </location>
</feature>
<feature type="chain" id="PRO_5028939170" evidence="1">
    <location>
        <begin position="33"/>
        <end position="108"/>
    </location>
</feature>
<evidence type="ECO:0000313" key="2">
    <source>
        <dbReference type="Proteomes" id="UP000492821"/>
    </source>
</evidence>
<dbReference type="Proteomes" id="UP000492821">
    <property type="component" value="Unassembled WGS sequence"/>
</dbReference>
<evidence type="ECO:0000256" key="1">
    <source>
        <dbReference type="SAM" id="SignalP"/>
    </source>
</evidence>
<evidence type="ECO:0000313" key="3">
    <source>
        <dbReference type="WBParaSite" id="Pan_g24168.t1"/>
    </source>
</evidence>
<reference evidence="3" key="2">
    <citation type="submission" date="2020-10" db="UniProtKB">
        <authorList>
            <consortium name="WormBaseParasite"/>
        </authorList>
    </citation>
    <scope>IDENTIFICATION</scope>
</reference>
<name>A0A7E4VRF1_PANRE</name>
<organism evidence="2 3">
    <name type="scientific">Panagrellus redivivus</name>
    <name type="common">Microworm</name>
    <dbReference type="NCBI Taxonomy" id="6233"/>
    <lineage>
        <taxon>Eukaryota</taxon>
        <taxon>Metazoa</taxon>
        <taxon>Ecdysozoa</taxon>
        <taxon>Nematoda</taxon>
        <taxon>Chromadorea</taxon>
        <taxon>Rhabditida</taxon>
        <taxon>Tylenchina</taxon>
        <taxon>Panagrolaimomorpha</taxon>
        <taxon>Panagrolaimoidea</taxon>
        <taxon>Panagrolaimidae</taxon>
        <taxon>Panagrellus</taxon>
    </lineage>
</organism>
<proteinExistence type="predicted"/>
<sequence length="108" mass="12077">MLPATCDWCVRKMCEKAIFRLTAFLLVRSVQSLCFPCAGRESCSEIITFDVSLLSAFMRPFMASCDDRGCQCGCIEAKAARAVLFASPAARLLLELLSSLHTKKRRHR</sequence>
<keyword evidence="1" id="KW-0732">Signal</keyword>
<accession>A0A7E4VRF1</accession>
<protein>
    <submittedName>
        <fullName evidence="3">Secreted protein</fullName>
    </submittedName>
</protein>